<keyword evidence="8" id="KW-1185">Reference proteome</keyword>
<dbReference type="PANTHER" id="PTHR13159">
    <property type="entry name" value="RADIAL SPOKEHEAD-RELATED"/>
    <property type="match status" value="1"/>
</dbReference>
<dbReference type="CDD" id="cd22963">
    <property type="entry name" value="DD_CrRSP4-like"/>
    <property type="match status" value="1"/>
</dbReference>
<comment type="caution">
    <text evidence="7">The sequence shown here is derived from an EMBL/GenBank/DDBJ whole genome shotgun (WGS) entry which is preliminary data.</text>
</comment>
<feature type="region of interest" description="Disordered" evidence="6">
    <location>
        <begin position="377"/>
        <end position="423"/>
    </location>
</feature>
<reference evidence="7 8" key="1">
    <citation type="submission" date="2021-05" db="EMBL/GenBank/DDBJ databases">
        <authorList>
            <person name="Zahm M."/>
            <person name="Klopp C."/>
            <person name="Cabau C."/>
            <person name="Kuhl H."/>
            <person name="Suciu R."/>
            <person name="Ciorpac M."/>
            <person name="Holostenco D."/>
            <person name="Gessner J."/>
            <person name="Wuertz S."/>
            <person name="Hohne C."/>
            <person name="Stock M."/>
            <person name="Gislard M."/>
            <person name="Lluch J."/>
            <person name="Milhes M."/>
            <person name="Lampietro C."/>
            <person name="Lopez Roques C."/>
            <person name="Donnadieu C."/>
            <person name="Du K."/>
            <person name="Schartl M."/>
            <person name="Guiguen Y."/>
        </authorList>
    </citation>
    <scope>NUCLEOTIDE SEQUENCE [LARGE SCALE GENOMIC DNA]</scope>
    <source>
        <strain evidence="7">Hh-F2</strain>
        <tissue evidence="7">Blood</tissue>
    </source>
</reference>
<feature type="compositionally biased region" description="Acidic residues" evidence="6">
    <location>
        <begin position="181"/>
        <end position="208"/>
    </location>
</feature>
<feature type="region of interest" description="Disordered" evidence="6">
    <location>
        <begin position="321"/>
        <end position="344"/>
    </location>
</feature>
<protein>
    <submittedName>
        <fullName evidence="7">Radial spoke head protein 6-like protein A-like</fullName>
    </submittedName>
</protein>
<keyword evidence="3" id="KW-0969">Cilium</keyword>
<evidence type="ECO:0000313" key="7">
    <source>
        <dbReference type="EMBL" id="KAK6487753.1"/>
    </source>
</evidence>
<feature type="region of interest" description="Disordered" evidence="6">
    <location>
        <begin position="501"/>
        <end position="543"/>
    </location>
</feature>
<accession>A0ABR0ZSH8</accession>
<evidence type="ECO:0000313" key="8">
    <source>
        <dbReference type="Proteomes" id="UP001369086"/>
    </source>
</evidence>
<comment type="subcellular location">
    <subcellularLocation>
        <location evidence="1">Cytoplasm</location>
        <location evidence="1">Cytoskeleton</location>
        <location evidence="1">Cilium axoneme</location>
    </subcellularLocation>
</comment>
<dbReference type="Pfam" id="PF04712">
    <property type="entry name" value="Radial_spoke"/>
    <property type="match status" value="1"/>
</dbReference>
<keyword evidence="2" id="KW-0963">Cytoplasm</keyword>
<keyword evidence="5" id="KW-0966">Cell projection</keyword>
<name>A0ABR0ZSH8_HUSHU</name>
<gene>
    <name evidence="7" type="ORF">HHUSO_G9017</name>
</gene>
<evidence type="ECO:0000256" key="6">
    <source>
        <dbReference type="SAM" id="MobiDB-lite"/>
    </source>
</evidence>
<keyword evidence="4" id="KW-0206">Cytoskeleton</keyword>
<feature type="compositionally biased region" description="Acidic residues" evidence="6">
    <location>
        <begin position="379"/>
        <end position="398"/>
    </location>
</feature>
<feature type="region of interest" description="Disordered" evidence="6">
    <location>
        <begin position="180"/>
        <end position="232"/>
    </location>
</feature>
<organism evidence="7 8">
    <name type="scientific">Huso huso</name>
    <name type="common">Beluga</name>
    <name type="synonym">Acipenser huso</name>
    <dbReference type="NCBI Taxonomy" id="61971"/>
    <lineage>
        <taxon>Eukaryota</taxon>
        <taxon>Metazoa</taxon>
        <taxon>Chordata</taxon>
        <taxon>Craniata</taxon>
        <taxon>Vertebrata</taxon>
        <taxon>Euteleostomi</taxon>
        <taxon>Actinopterygii</taxon>
        <taxon>Chondrostei</taxon>
        <taxon>Acipenseriformes</taxon>
        <taxon>Acipenseridae</taxon>
        <taxon>Huso</taxon>
    </lineage>
</organism>
<sequence>MEETVAPEMLNKQRDLATSNAKAYLLKNSTKSNMNLYDHLARVLNKVLDERPENVVDMFEDLSKDIKRSQFSKKMDTLRDEPESSAAFDLAEIQKVLLSKGGAEGSEGQEVELVETPLPNVMELAFYFEQAGVGLSREETYCIYLALKQLVDSQPLQKCRFWGKILGTQGNYIVAEVEYREGEEEEEEGGEDDIDEAEKDYGKDDDEDKERQEDLDPLPKSSYKPPPVVPKEDNHTGVNKFIYFVCSEPGKPWIKLPQLTPAHIVAARDIKKFFTGHLDTPIVSCPPFPGNEAAYLRAQIARISAGTHISPLGFYQFGEEEGEEEEEEAVRDSFEENPDFEGTPVGELVDTSTWVHHVQHILPQGRCVWVNLAQKKEDDFEEGEEEEEKEEEPDEPEPEVGPPLLTPVSEDAEINNTPPWTGKLSSNLIPQHAVAVMKSNLWPGAHAFATGKKFENIYLGWGHKYSAENYSPPAPALLQQEYLSGPEITEVDDPSVEEEQALKAALEEQKAAVEEMEDMEEEERMRLPPRMTDLPRPLPHHPQ</sequence>
<feature type="compositionally biased region" description="Polar residues" evidence="6">
    <location>
        <begin position="414"/>
        <end position="423"/>
    </location>
</feature>
<evidence type="ECO:0000256" key="5">
    <source>
        <dbReference type="ARBA" id="ARBA00023273"/>
    </source>
</evidence>
<evidence type="ECO:0000256" key="4">
    <source>
        <dbReference type="ARBA" id="ARBA00023212"/>
    </source>
</evidence>
<evidence type="ECO:0000256" key="2">
    <source>
        <dbReference type="ARBA" id="ARBA00022490"/>
    </source>
</evidence>
<dbReference type="Proteomes" id="UP001369086">
    <property type="component" value="Unassembled WGS sequence"/>
</dbReference>
<dbReference type="EMBL" id="JAHFZB010000007">
    <property type="protein sequence ID" value="KAK6487753.1"/>
    <property type="molecule type" value="Genomic_DNA"/>
</dbReference>
<evidence type="ECO:0000256" key="3">
    <source>
        <dbReference type="ARBA" id="ARBA00023069"/>
    </source>
</evidence>
<dbReference type="InterPro" id="IPR006802">
    <property type="entry name" value="Radial_spoke"/>
</dbReference>
<evidence type="ECO:0000256" key="1">
    <source>
        <dbReference type="ARBA" id="ARBA00004430"/>
    </source>
</evidence>
<dbReference type="PANTHER" id="PTHR13159:SF0">
    <property type="entry name" value="RADIAL SPOKE HEAD 6 HOMOLOG A"/>
    <property type="match status" value="1"/>
</dbReference>
<feature type="compositionally biased region" description="Acidic residues" evidence="6">
    <location>
        <begin position="321"/>
        <end position="339"/>
    </location>
</feature>
<proteinExistence type="predicted"/>